<gene>
    <name evidence="7" type="ORF">GSOID_T00024464001</name>
</gene>
<dbReference type="GO" id="GO:0003682">
    <property type="term" value="F:chromatin binding"/>
    <property type="evidence" value="ECO:0007669"/>
    <property type="project" value="TreeGrafter"/>
</dbReference>
<evidence type="ECO:0000313" key="7">
    <source>
        <dbReference type="EMBL" id="CBY34440.1"/>
    </source>
</evidence>
<dbReference type="InterPro" id="IPR015943">
    <property type="entry name" value="WD40/YVTN_repeat-like_dom_sf"/>
</dbReference>
<dbReference type="SUPFAM" id="SSF50978">
    <property type="entry name" value="WD40 repeat-like"/>
    <property type="match status" value="1"/>
</dbReference>
<proteinExistence type="inferred from homology"/>
<dbReference type="Gene3D" id="2.130.10.10">
    <property type="entry name" value="YVTN repeat-like/Quinoprotein amine dehydrogenase"/>
    <property type="match status" value="2"/>
</dbReference>
<comment type="subcellular location">
    <subcellularLocation>
        <location evidence="1">Nucleus</location>
    </subcellularLocation>
</comment>
<dbReference type="PROSITE" id="PS50082">
    <property type="entry name" value="WD_REPEATS_2"/>
    <property type="match status" value="2"/>
</dbReference>
<evidence type="ECO:0000256" key="5">
    <source>
        <dbReference type="ARBA" id="ARBA00023242"/>
    </source>
</evidence>
<evidence type="ECO:0000256" key="4">
    <source>
        <dbReference type="ARBA" id="ARBA00022737"/>
    </source>
</evidence>
<comment type="similarity">
    <text evidence="2">Belongs to the WD repeat SWD2 family.</text>
</comment>
<dbReference type="GO" id="GO:0048188">
    <property type="term" value="C:Set1C/COMPASS complex"/>
    <property type="evidence" value="ECO:0007669"/>
    <property type="project" value="TreeGrafter"/>
</dbReference>
<evidence type="ECO:0000256" key="6">
    <source>
        <dbReference type="PROSITE-ProRule" id="PRU00221"/>
    </source>
</evidence>
<organism evidence="7">
    <name type="scientific">Oikopleura dioica</name>
    <name type="common">Tunicate</name>
    <dbReference type="NCBI Taxonomy" id="34765"/>
    <lineage>
        <taxon>Eukaryota</taxon>
        <taxon>Metazoa</taxon>
        <taxon>Chordata</taxon>
        <taxon>Tunicata</taxon>
        <taxon>Appendicularia</taxon>
        <taxon>Copelata</taxon>
        <taxon>Oikopleuridae</taxon>
        <taxon>Oikopleura</taxon>
    </lineage>
</organism>
<dbReference type="Pfam" id="PF00400">
    <property type="entry name" value="WD40"/>
    <property type="match status" value="3"/>
</dbReference>
<dbReference type="EMBL" id="FN654507">
    <property type="protein sequence ID" value="CBY34440.1"/>
    <property type="molecule type" value="Genomic_DNA"/>
</dbReference>
<dbReference type="AlphaFoldDB" id="E4YG16"/>
<dbReference type="GO" id="GO:0016070">
    <property type="term" value="P:RNA metabolic process"/>
    <property type="evidence" value="ECO:0007669"/>
    <property type="project" value="UniProtKB-ARBA"/>
</dbReference>
<protein>
    <submittedName>
        <fullName evidence="7">Uncharacterized protein</fullName>
    </submittedName>
</protein>
<keyword evidence="5" id="KW-0539">Nucleus</keyword>
<keyword evidence="4" id="KW-0677">Repeat</keyword>
<dbReference type="PANTHER" id="PTHR19861:SF0">
    <property type="entry name" value="WD REPEAT-CONTAINING PROTEIN 82"/>
    <property type="match status" value="1"/>
</dbReference>
<dbReference type="Proteomes" id="UP000011014">
    <property type="component" value="Unassembled WGS sequence"/>
</dbReference>
<evidence type="ECO:0000256" key="3">
    <source>
        <dbReference type="ARBA" id="ARBA00022574"/>
    </source>
</evidence>
<dbReference type="SMART" id="SM00320">
    <property type="entry name" value="WD40"/>
    <property type="match status" value="5"/>
</dbReference>
<accession>E4YG16</accession>
<name>E4YG16_OIKDI</name>
<feature type="repeat" description="WD" evidence="6">
    <location>
        <begin position="110"/>
        <end position="145"/>
    </location>
</feature>
<evidence type="ECO:0000256" key="1">
    <source>
        <dbReference type="ARBA" id="ARBA00004123"/>
    </source>
</evidence>
<evidence type="ECO:0000256" key="2">
    <source>
        <dbReference type="ARBA" id="ARBA00005616"/>
    </source>
</evidence>
<dbReference type="InterPro" id="IPR036322">
    <property type="entry name" value="WD40_repeat_dom_sf"/>
</dbReference>
<keyword evidence="3 6" id="KW-0853">WD repeat</keyword>
<dbReference type="InterPro" id="IPR037867">
    <property type="entry name" value="Swd2/WDR82"/>
</dbReference>
<reference evidence="7" key="1">
    <citation type="journal article" date="2010" name="Science">
        <title>Plasticity of animal genome architecture unmasked by rapid evolution of a pelagic tunicate.</title>
        <authorList>
            <person name="Denoeud F."/>
            <person name="Henriet S."/>
            <person name="Mungpakdee S."/>
            <person name="Aury J.M."/>
            <person name="Da Silva C."/>
            <person name="Brinkmann H."/>
            <person name="Mikhaleva J."/>
            <person name="Olsen L.C."/>
            <person name="Jubin C."/>
            <person name="Canestro C."/>
            <person name="Bouquet J.M."/>
            <person name="Danks G."/>
            <person name="Poulain J."/>
            <person name="Campsteijn C."/>
            <person name="Adamski M."/>
            <person name="Cross I."/>
            <person name="Yadetie F."/>
            <person name="Muffato M."/>
            <person name="Louis A."/>
            <person name="Butcher S."/>
            <person name="Tsagkogeorga G."/>
            <person name="Konrad A."/>
            <person name="Singh S."/>
            <person name="Jensen M.F."/>
            <person name="Cong E.H."/>
            <person name="Eikeseth-Otteraa H."/>
            <person name="Noel B."/>
            <person name="Anthouard V."/>
            <person name="Porcel B.M."/>
            <person name="Kachouri-Lafond R."/>
            <person name="Nishino A."/>
            <person name="Ugolini M."/>
            <person name="Chourrout P."/>
            <person name="Nishida H."/>
            <person name="Aasland R."/>
            <person name="Huzurbazar S."/>
            <person name="Westhof E."/>
            <person name="Delsuc F."/>
            <person name="Lehrach H."/>
            <person name="Reinhardt R."/>
            <person name="Weissenbach J."/>
            <person name="Roy S.W."/>
            <person name="Artiguenave F."/>
            <person name="Postlethwait J.H."/>
            <person name="Manak J.R."/>
            <person name="Thompson E.M."/>
            <person name="Jaillon O."/>
            <person name="Du Pasquier L."/>
            <person name="Boudinot P."/>
            <person name="Liberles D.A."/>
            <person name="Volff J.N."/>
            <person name="Philippe H."/>
            <person name="Lenhard B."/>
            <person name="Roest Crollius H."/>
            <person name="Wincker P."/>
            <person name="Chourrout D."/>
        </authorList>
    </citation>
    <scope>NUCLEOTIDE SEQUENCE [LARGE SCALE GENOMIC DNA]</scope>
</reference>
<dbReference type="PROSITE" id="PS50294">
    <property type="entry name" value="WD_REPEATS_REGION"/>
    <property type="match status" value="1"/>
</dbReference>
<feature type="repeat" description="WD" evidence="6">
    <location>
        <begin position="254"/>
        <end position="283"/>
    </location>
</feature>
<dbReference type="InterPro" id="IPR001680">
    <property type="entry name" value="WD40_rpt"/>
</dbReference>
<sequence>MSRPGEDKRSLTELIKSMQIAKKHIEPKNINSVCVSFDGESVVTASDGDSINLYSCADGGMKRLLHSKKYGCENIKFTHHESQVLYSSSKGSDHAIRYHSLHTNQYIRHFQGHKDRVRCLAVSPTDDFFMSCSDDNTMRFWDLRSPHCCGMMETKGVPIGAFDPEGLIFAVGMDSHVIRLYDLKSYHQGPFSTFQQVPDTSLYWTGLEFSLEGSKILISTNGQHMKIVDAYEGKTKALLGNYQNTAQLPLNAVFSPDGNTVACGTEDGFIHLWESEKGEHIGKLDGRHPNAVSAIAFNHSSDLLVSACSQLCFWLPDEKFD</sequence>
<dbReference type="PANTHER" id="PTHR19861">
    <property type="entry name" value="WD40 REPEAT PROTEIN SWD2"/>
    <property type="match status" value="1"/>
</dbReference>